<dbReference type="PANTHER" id="PTHR34284:SF1">
    <property type="entry name" value="FG-GAP REPEAT-CONTAINING PROTEIN"/>
    <property type="match status" value="1"/>
</dbReference>
<organism evidence="3 4">
    <name type="scientific">Pocillopora meandrina</name>
    <dbReference type="NCBI Taxonomy" id="46732"/>
    <lineage>
        <taxon>Eukaryota</taxon>
        <taxon>Metazoa</taxon>
        <taxon>Cnidaria</taxon>
        <taxon>Anthozoa</taxon>
        <taxon>Hexacorallia</taxon>
        <taxon>Scleractinia</taxon>
        <taxon>Astrocoeniina</taxon>
        <taxon>Pocilloporidae</taxon>
        <taxon>Pocillopora</taxon>
    </lineage>
</organism>
<comment type="caution">
    <text evidence="3">The sequence shown here is derived from an EMBL/GenBank/DDBJ whole genome shotgun (WGS) entry which is preliminary data.</text>
</comment>
<proteinExistence type="predicted"/>
<evidence type="ECO:0000313" key="3">
    <source>
        <dbReference type="EMBL" id="CAH3032105.1"/>
    </source>
</evidence>
<feature type="region of interest" description="Disordered" evidence="1">
    <location>
        <begin position="230"/>
        <end position="252"/>
    </location>
</feature>
<dbReference type="AlphaFoldDB" id="A0AAU9VMW6"/>
<dbReference type="Proteomes" id="UP001159428">
    <property type="component" value="Unassembled WGS sequence"/>
</dbReference>
<keyword evidence="4" id="KW-1185">Reference proteome</keyword>
<evidence type="ECO:0000313" key="4">
    <source>
        <dbReference type="Proteomes" id="UP001159428"/>
    </source>
</evidence>
<sequence>MNDPLKLLPVDVTKIRAQDVVVVAAVLVALFLFRAPNVWELKPSWQLDDILHSDHHTTRNKLPLPIISDLDSDGINELIIVTDDSRLKVMMLPPQEEHDLSSTLPHLHMKAEVVLETTSNSSKPGFPVALGTGCEGKSISLLNVCRQVIVVVTDDGEVHCYTDQLELMWRTRVFTDHETSGSLNFKEIAVLVTPQSGLVLIGGMTAKEEQMQHNLKHDHQHNFSASFSAEEIAKQPPRRSRNTKKATEEKEHFSTYALNAKTGRTHWKHEPGDYEAKKMDREDILSAYHFKLALHSSQYHAGEIHWSQYTESLISSLPYRWQHPADTSLQTAHFVKRQPSTLATQGKELKTGPVVESKAMKPNAVVIKRQKAIEVLNMESGQPLCSYALPMRTTSVGDLNGDNVIDHVTTYFASERIDQSGMINPCSGVAVSGSKSLFSRSICRTPSTFGSFFGSFSEEDLREENVLVSPLLVPSPPYQRGIFSHLSGEAFKRDSIRSLDSIFVISSGRLTSLGPFGELNWQVDTVTSWTNYNPPNDKSADAVLVPNIQAVSTAVGAQKDAVLVTGLRDFALVSLKDGSLMASHSIPCEPVSPVVHGDFTNDGLMDFIVCCKTSFIGFSLDSRPGYWWTVVWIACGLGAIGMAVIILRFIEEVIV</sequence>
<reference evidence="3 4" key="1">
    <citation type="submission" date="2022-05" db="EMBL/GenBank/DDBJ databases">
        <authorList>
            <consortium name="Genoscope - CEA"/>
            <person name="William W."/>
        </authorList>
    </citation>
    <scope>NUCLEOTIDE SEQUENCE [LARGE SCALE GENOMIC DNA]</scope>
</reference>
<keyword evidence="2" id="KW-0472">Membrane</keyword>
<evidence type="ECO:0000256" key="2">
    <source>
        <dbReference type="SAM" id="Phobius"/>
    </source>
</evidence>
<protein>
    <recommendedName>
        <fullName evidence="5">FG-GAP repeat-containing protein</fullName>
    </recommendedName>
</protein>
<evidence type="ECO:0008006" key="5">
    <source>
        <dbReference type="Google" id="ProtNLM"/>
    </source>
</evidence>
<feature type="transmembrane region" description="Helical" evidence="2">
    <location>
        <begin position="626"/>
        <end position="650"/>
    </location>
</feature>
<evidence type="ECO:0000256" key="1">
    <source>
        <dbReference type="SAM" id="MobiDB-lite"/>
    </source>
</evidence>
<gene>
    <name evidence="3" type="ORF">PMEA_00000964</name>
</gene>
<keyword evidence="2" id="KW-1133">Transmembrane helix</keyword>
<name>A0AAU9VMW6_9CNID</name>
<keyword evidence="2" id="KW-0812">Transmembrane</keyword>
<dbReference type="EMBL" id="CALNXJ010000001">
    <property type="protein sequence ID" value="CAH3032105.1"/>
    <property type="molecule type" value="Genomic_DNA"/>
</dbReference>
<dbReference type="PANTHER" id="PTHR34284">
    <property type="entry name" value="FG-GAP REPEAT-CONTAINING PROTEIN"/>
    <property type="match status" value="1"/>
</dbReference>
<accession>A0AAU9VMW6</accession>